<keyword evidence="4 7" id="KW-0418">Kinase</keyword>
<dbReference type="SUPFAM" id="SSF52540">
    <property type="entry name" value="P-loop containing nucleoside triphosphate hydrolases"/>
    <property type="match status" value="1"/>
</dbReference>
<evidence type="ECO:0000256" key="2">
    <source>
        <dbReference type="ARBA" id="ARBA00022679"/>
    </source>
</evidence>
<keyword evidence="5 7" id="KW-0496">Mitochondrion</keyword>
<dbReference type="GO" id="GO:0005525">
    <property type="term" value="F:GTP binding"/>
    <property type="evidence" value="ECO:0007669"/>
    <property type="project" value="UniProtKB-KW"/>
</dbReference>
<dbReference type="GO" id="GO:0006172">
    <property type="term" value="P:ADP biosynthetic process"/>
    <property type="evidence" value="ECO:0007669"/>
    <property type="project" value="UniProtKB-UniRule"/>
</dbReference>
<evidence type="ECO:0000259" key="8">
    <source>
        <dbReference type="Pfam" id="PF05191"/>
    </source>
</evidence>
<dbReference type="SUPFAM" id="SSF57774">
    <property type="entry name" value="Microbial and mitochondrial ADK, insert 'zinc finger' domain"/>
    <property type="match status" value="1"/>
</dbReference>
<dbReference type="GO" id="GO:0046033">
    <property type="term" value="P:AMP metabolic process"/>
    <property type="evidence" value="ECO:0007669"/>
    <property type="project" value="UniProtKB-UniRule"/>
</dbReference>
<dbReference type="FunFam" id="3.40.50.300:FF:000106">
    <property type="entry name" value="Adenylate kinase mitochondrial"/>
    <property type="match status" value="1"/>
</dbReference>
<evidence type="ECO:0000256" key="1">
    <source>
        <dbReference type="ARBA" id="ARBA00004305"/>
    </source>
</evidence>
<feature type="binding site" evidence="7">
    <location>
        <begin position="132"/>
        <end position="134"/>
    </location>
    <ligand>
        <name>AMP</name>
        <dbReference type="ChEBI" id="CHEBI:456215"/>
    </ligand>
</feature>
<evidence type="ECO:0000256" key="4">
    <source>
        <dbReference type="ARBA" id="ARBA00022777"/>
    </source>
</evidence>
<dbReference type="GO" id="GO:0046899">
    <property type="term" value="F:nucleoside triphosphate adenylate kinase activity"/>
    <property type="evidence" value="ECO:0007669"/>
    <property type="project" value="UniProtKB-UniRule"/>
</dbReference>
<feature type="binding site" evidence="7">
    <location>
        <position position="269"/>
    </location>
    <ligand>
        <name>GTP</name>
        <dbReference type="ChEBI" id="CHEBI:37565"/>
    </ligand>
</feature>
<dbReference type="InterPro" id="IPR028586">
    <property type="entry name" value="AK3/Ak4_mitochondrial"/>
</dbReference>
<protein>
    <recommendedName>
        <fullName evidence="7">GTP:AMP phosphotransferase, mitochondrial</fullName>
        <ecNumber evidence="7">2.7.4.10</ecNumber>
    </recommendedName>
    <alternativeName>
        <fullName evidence="7">Adenylate kinase 3</fullName>
        <shortName evidence="7">AK 3</shortName>
    </alternativeName>
</protein>
<feature type="region of interest" description="LID" evidence="7">
    <location>
        <begin position="195"/>
        <end position="232"/>
    </location>
</feature>
<dbReference type="HAMAP" id="MF_03169">
    <property type="entry name" value="Adenylate_kinase_AK3"/>
    <property type="match status" value="1"/>
</dbReference>
<feature type="binding site" evidence="7">
    <location>
        <begin position="84"/>
        <end position="89"/>
    </location>
    <ligand>
        <name>GTP</name>
        <dbReference type="ChEBI" id="CHEBI:37565"/>
    </ligand>
</feature>
<organism evidence="9">
    <name type="scientific">Craspedostauros australis</name>
    <dbReference type="NCBI Taxonomy" id="1486917"/>
    <lineage>
        <taxon>Eukaryota</taxon>
        <taxon>Sar</taxon>
        <taxon>Stramenopiles</taxon>
        <taxon>Ochrophyta</taxon>
        <taxon>Bacillariophyta</taxon>
        <taxon>Bacillariophyceae</taxon>
        <taxon>Bacillariophycidae</taxon>
        <taxon>Naviculales</taxon>
        <taxon>Naviculaceae</taxon>
        <taxon>Craspedostauros</taxon>
    </lineage>
</organism>
<feature type="binding site" evidence="7">
    <location>
        <position position="196"/>
    </location>
    <ligand>
        <name>GTP</name>
        <dbReference type="ChEBI" id="CHEBI:37565"/>
    </ligand>
</feature>
<dbReference type="InterPro" id="IPR000850">
    <property type="entry name" value="Adenylat/UMP-CMP_kin"/>
</dbReference>
<feature type="binding site" evidence="7">
    <location>
        <position position="229"/>
    </location>
    <ligand>
        <name>AMP</name>
        <dbReference type="ChEBI" id="CHEBI:456215"/>
    </ligand>
</feature>
<dbReference type="EC" id="2.7.4.10" evidence="7"/>
<dbReference type="PRINTS" id="PR00094">
    <property type="entry name" value="ADENYLTKNASE"/>
</dbReference>
<dbReference type="CDD" id="cd01428">
    <property type="entry name" value="ADK"/>
    <property type="match status" value="1"/>
</dbReference>
<keyword evidence="3 7" id="KW-0547">Nucleotide-binding</keyword>
<comment type="subunit">
    <text evidence="7">Monomer.</text>
</comment>
<gene>
    <name evidence="9" type="ORF">CAUS1442_LOCUS6366</name>
</gene>
<evidence type="ECO:0000256" key="7">
    <source>
        <dbReference type="HAMAP-Rule" id="MF_03169"/>
    </source>
</evidence>
<dbReference type="InterPro" id="IPR027417">
    <property type="entry name" value="P-loop_NTPase"/>
</dbReference>
<dbReference type="GO" id="GO:0004017">
    <property type="term" value="F:AMP kinase activity"/>
    <property type="evidence" value="ECO:0007669"/>
    <property type="project" value="InterPro"/>
</dbReference>
<accession>A0A7R9ZMM5</accession>
<dbReference type="AlphaFoldDB" id="A0A7R9ZMM5"/>
<dbReference type="InterPro" id="IPR036193">
    <property type="entry name" value="ADK_active_lid_dom_sf"/>
</dbReference>
<feature type="binding site" evidence="7">
    <location>
        <position position="111"/>
    </location>
    <ligand>
        <name>AMP</name>
        <dbReference type="ChEBI" id="CHEBI:456215"/>
    </ligand>
</feature>
<proteinExistence type="inferred from homology"/>
<dbReference type="Pfam" id="PF00406">
    <property type="entry name" value="ADK"/>
    <property type="match status" value="1"/>
</dbReference>
<feature type="binding site" evidence="7">
    <location>
        <begin position="159"/>
        <end position="162"/>
    </location>
    <ligand>
        <name>AMP</name>
        <dbReference type="ChEBI" id="CHEBI:456215"/>
    </ligand>
</feature>
<dbReference type="GO" id="GO:0005759">
    <property type="term" value="C:mitochondrial matrix"/>
    <property type="evidence" value="ECO:0007669"/>
    <property type="project" value="UniProtKB-SubCell"/>
</dbReference>
<comment type="catalytic activity">
    <reaction evidence="7">
        <text>a ribonucleoside 5'-triphosphate + AMP = a ribonucleoside 5'-diphosphate + ADP</text>
        <dbReference type="Rhea" id="RHEA:13749"/>
        <dbReference type="ChEBI" id="CHEBI:57930"/>
        <dbReference type="ChEBI" id="CHEBI:61557"/>
        <dbReference type="ChEBI" id="CHEBI:456215"/>
        <dbReference type="ChEBI" id="CHEBI:456216"/>
        <dbReference type="EC" id="2.7.4.10"/>
    </reaction>
</comment>
<dbReference type="GO" id="GO:0046041">
    <property type="term" value="P:ITP metabolic process"/>
    <property type="evidence" value="ECO:0007669"/>
    <property type="project" value="UniProtKB-UniRule"/>
</dbReference>
<feature type="binding site" evidence="7">
    <location>
        <position position="240"/>
    </location>
    <ligand>
        <name>AMP</name>
        <dbReference type="ChEBI" id="CHEBI:456215"/>
    </ligand>
</feature>
<reference evidence="9" key="1">
    <citation type="submission" date="2021-01" db="EMBL/GenBank/DDBJ databases">
        <authorList>
            <person name="Corre E."/>
            <person name="Pelletier E."/>
            <person name="Niang G."/>
            <person name="Scheremetjew M."/>
            <person name="Finn R."/>
            <person name="Kale V."/>
            <person name="Holt S."/>
            <person name="Cochrane G."/>
            <person name="Meng A."/>
            <person name="Brown T."/>
            <person name="Cohen L."/>
        </authorList>
    </citation>
    <scope>NUCLEOTIDE SEQUENCE</scope>
    <source>
        <strain evidence="9">CCMP3328</strain>
    </source>
</reference>
<dbReference type="HAMAP" id="MF_00235">
    <property type="entry name" value="Adenylate_kinase_Adk"/>
    <property type="match status" value="1"/>
</dbReference>
<evidence type="ECO:0000313" key="9">
    <source>
        <dbReference type="EMBL" id="CAD8334261.1"/>
    </source>
</evidence>
<comment type="function">
    <text evidence="7">Involved in maintaining the homeostasis of cellular nucleotides by catalyzing the interconversion of nucleoside phosphates. Has GTP:AMP phosphotransferase and ITP:AMP phosphotransferase activities.</text>
</comment>
<dbReference type="InterPro" id="IPR007862">
    <property type="entry name" value="Adenylate_kinase_lid-dom"/>
</dbReference>
<feature type="domain" description="Adenylate kinase active site lid" evidence="8">
    <location>
        <begin position="196"/>
        <end position="231"/>
    </location>
</feature>
<dbReference type="InterPro" id="IPR006259">
    <property type="entry name" value="Adenyl_kin_sub"/>
</dbReference>
<keyword evidence="6 7" id="KW-0342">GTP-binding</keyword>
<dbReference type="EMBL" id="HBEF01010126">
    <property type="protein sequence ID" value="CAD8334261.1"/>
    <property type="molecule type" value="Transcribed_RNA"/>
</dbReference>
<name>A0A7R9ZMM5_9STRA</name>
<dbReference type="Pfam" id="PF05191">
    <property type="entry name" value="ADK_lid"/>
    <property type="match status" value="1"/>
</dbReference>
<comment type="subcellular location">
    <subcellularLocation>
        <location evidence="1 7">Mitochondrion matrix</location>
    </subcellularLocation>
</comment>
<evidence type="ECO:0000256" key="5">
    <source>
        <dbReference type="ARBA" id="ARBA00023128"/>
    </source>
</evidence>
<dbReference type="PROSITE" id="PS00113">
    <property type="entry name" value="ADENYLATE_KINASE"/>
    <property type="match status" value="1"/>
</dbReference>
<dbReference type="GO" id="GO:0046039">
    <property type="term" value="P:GTP metabolic process"/>
    <property type="evidence" value="ECO:0007669"/>
    <property type="project" value="UniProtKB-UniRule"/>
</dbReference>
<comment type="similarity">
    <text evidence="7">Belongs to the adenylate kinase family. AK3 subfamily.</text>
</comment>
<dbReference type="NCBIfam" id="TIGR01351">
    <property type="entry name" value="adk"/>
    <property type="match status" value="1"/>
</dbReference>
<dbReference type="PANTHER" id="PTHR23359">
    <property type="entry name" value="NUCLEOTIDE KINASE"/>
    <property type="match status" value="1"/>
</dbReference>
<comment type="domain">
    <text evidence="7">Consists of three domains, a large central CORE domain and two small peripheral domains, NMPbind and LID, which undergo movements during catalysis. The LID domain closes over the site of phosphoryl transfer upon GTP binding. Assembling and dissambling the active center during each catalytic cycle provides an effective means to prevent GTP hydrolysis.</text>
</comment>
<keyword evidence="2 7" id="KW-0808">Transferase</keyword>
<feature type="binding site" evidence="7">
    <location>
        <position position="166"/>
    </location>
    <ligand>
        <name>AMP</name>
        <dbReference type="ChEBI" id="CHEBI:456215"/>
    </ligand>
</feature>
<feature type="region of interest" description="NMPbind" evidence="7">
    <location>
        <begin position="105"/>
        <end position="134"/>
    </location>
</feature>
<evidence type="ECO:0000256" key="6">
    <source>
        <dbReference type="ARBA" id="ARBA00023134"/>
    </source>
</evidence>
<dbReference type="Gene3D" id="3.40.50.300">
    <property type="entry name" value="P-loop containing nucleotide triphosphate hydrolases"/>
    <property type="match status" value="1"/>
</dbReference>
<sequence length="289" mass="31486">MIHSSSGTLVHRIGTSQIGRTALRGLRSQARSSSSSASAATAAASISSSSLKAAGRPRCQTFSSLSVEAPQEDGMFALILGKPGGGKGTISKKILSDFPQFQHLSSGDMLRKHVQNQTSLGKEAQAYMKAGKLVPDDLVFDLITEEADLESGRSILLDGFPRTVAQAEGLERLVHVDMVINLVIPTDTIVERISDRWIHAPSGRTYSYSYNPPKQHGLDDVTGEPLIQREDDKPECVRSRLETYEEATAPLVDYYSSNGVLESFHGTMSDVIYPNVKSWVEGRFDDGRE</sequence>
<comment type="caution">
    <text evidence="7">Lacks conserved residue(s) required for the propagation of feature annotation.</text>
</comment>
<evidence type="ECO:0000256" key="3">
    <source>
        <dbReference type="ARBA" id="ARBA00022741"/>
    </source>
</evidence>
<dbReference type="InterPro" id="IPR033690">
    <property type="entry name" value="Adenylat_kinase_CS"/>
</dbReference>
<dbReference type="GO" id="GO:0005524">
    <property type="term" value="F:ATP binding"/>
    <property type="evidence" value="ECO:0007669"/>
    <property type="project" value="InterPro"/>
</dbReference>
<feature type="binding site" evidence="7">
    <location>
        <position position="106"/>
    </location>
    <ligand>
        <name>AMP</name>
        <dbReference type="ChEBI" id="CHEBI:456215"/>
    </ligand>
</feature>